<feature type="transmembrane region" description="Helical" evidence="1">
    <location>
        <begin position="6"/>
        <end position="28"/>
    </location>
</feature>
<organism evidence="2 3">
    <name type="scientific">Cyanomargarita calcarea GSE-NOS-MK-12-04C</name>
    <dbReference type="NCBI Taxonomy" id="2839659"/>
    <lineage>
        <taxon>Bacteria</taxon>
        <taxon>Bacillati</taxon>
        <taxon>Cyanobacteriota</taxon>
        <taxon>Cyanophyceae</taxon>
        <taxon>Nostocales</taxon>
        <taxon>Cyanomargaritaceae</taxon>
        <taxon>Cyanomargarita</taxon>
    </lineage>
</organism>
<dbReference type="Proteomes" id="UP000729701">
    <property type="component" value="Unassembled WGS sequence"/>
</dbReference>
<feature type="transmembrane region" description="Helical" evidence="1">
    <location>
        <begin position="139"/>
        <end position="156"/>
    </location>
</feature>
<reference evidence="2" key="2">
    <citation type="journal article" date="2022" name="Microbiol. Resour. Announc.">
        <title>Metagenome Sequencing to Explore Phylogenomics of Terrestrial Cyanobacteria.</title>
        <authorList>
            <person name="Ward R.D."/>
            <person name="Stajich J.E."/>
            <person name="Johansen J.R."/>
            <person name="Huntemann M."/>
            <person name="Clum A."/>
            <person name="Foster B."/>
            <person name="Foster B."/>
            <person name="Roux S."/>
            <person name="Palaniappan K."/>
            <person name="Varghese N."/>
            <person name="Mukherjee S."/>
            <person name="Reddy T.B.K."/>
            <person name="Daum C."/>
            <person name="Copeland A."/>
            <person name="Chen I.A."/>
            <person name="Ivanova N.N."/>
            <person name="Kyrpides N.C."/>
            <person name="Shapiro N."/>
            <person name="Eloe-Fadrosh E.A."/>
            <person name="Pietrasiak N."/>
        </authorList>
    </citation>
    <scope>NUCLEOTIDE SEQUENCE</scope>
    <source>
        <strain evidence="2">GSE-NOS-MK-12-04C</strain>
    </source>
</reference>
<sequence>MRTSEWIRIIVFSLIGSVLMFLGQPWIYRSKFPFVRLRSVPVDAWVSNYYMPGAYVVFFASLVATVLWYLLAAKAQVKGGKDVEKWSVVWWIIFLLPVLSIIIAIVFFKGSDEALLSLTSFFVLDILFLYWFTTATSSPGGLSFVPPGAFLMRRLFRN</sequence>
<accession>A0A951QM25</accession>
<feature type="transmembrane region" description="Helical" evidence="1">
    <location>
        <begin position="49"/>
        <end position="69"/>
    </location>
</feature>
<protein>
    <submittedName>
        <fullName evidence="2">Uncharacterized protein</fullName>
    </submittedName>
</protein>
<evidence type="ECO:0000313" key="2">
    <source>
        <dbReference type="EMBL" id="MBW4668507.1"/>
    </source>
</evidence>
<comment type="caution">
    <text evidence="2">The sequence shown here is derived from an EMBL/GenBank/DDBJ whole genome shotgun (WGS) entry which is preliminary data.</text>
</comment>
<keyword evidence="1" id="KW-1133">Transmembrane helix</keyword>
<keyword evidence="1" id="KW-0812">Transmembrane</keyword>
<reference evidence="2" key="1">
    <citation type="submission" date="2021-05" db="EMBL/GenBank/DDBJ databases">
        <authorList>
            <person name="Pietrasiak N."/>
            <person name="Ward R."/>
            <person name="Stajich J.E."/>
            <person name="Kurbessoian T."/>
        </authorList>
    </citation>
    <scope>NUCLEOTIDE SEQUENCE</scope>
    <source>
        <strain evidence="2">GSE-NOS-MK-12-04C</strain>
    </source>
</reference>
<gene>
    <name evidence="2" type="ORF">KME60_14035</name>
</gene>
<name>A0A951QM25_9CYAN</name>
<keyword evidence="1" id="KW-0472">Membrane</keyword>
<proteinExistence type="predicted"/>
<evidence type="ECO:0000256" key="1">
    <source>
        <dbReference type="SAM" id="Phobius"/>
    </source>
</evidence>
<feature type="transmembrane region" description="Helical" evidence="1">
    <location>
        <begin position="89"/>
        <end position="108"/>
    </location>
</feature>
<evidence type="ECO:0000313" key="3">
    <source>
        <dbReference type="Proteomes" id="UP000729701"/>
    </source>
</evidence>
<dbReference type="EMBL" id="JAHHGZ010000013">
    <property type="protein sequence ID" value="MBW4668507.1"/>
    <property type="molecule type" value="Genomic_DNA"/>
</dbReference>
<dbReference type="AlphaFoldDB" id="A0A951QM25"/>